<protein>
    <submittedName>
        <fullName evidence="3">Cofilin-2 isoform X1</fullName>
    </submittedName>
</protein>
<dbReference type="Proteomes" id="UP000248484">
    <property type="component" value="Chromosome 11"/>
</dbReference>
<dbReference type="AlphaFoldDB" id="A0A9W2WYZ1"/>
<dbReference type="RefSeq" id="XP_054944358.1">
    <property type="nucleotide sequence ID" value="XM_055088383.1"/>
</dbReference>
<dbReference type="GeneID" id="102992270"/>
<feature type="region of interest" description="Disordered" evidence="1">
    <location>
        <begin position="1"/>
        <end position="27"/>
    </location>
</feature>
<organism evidence="2 3">
    <name type="scientific">Physeter macrocephalus</name>
    <name type="common">Sperm whale</name>
    <name type="synonym">Physeter catodon</name>
    <dbReference type="NCBI Taxonomy" id="9755"/>
    <lineage>
        <taxon>Eukaryota</taxon>
        <taxon>Metazoa</taxon>
        <taxon>Chordata</taxon>
        <taxon>Craniata</taxon>
        <taxon>Vertebrata</taxon>
        <taxon>Euteleostomi</taxon>
        <taxon>Mammalia</taxon>
        <taxon>Eutheria</taxon>
        <taxon>Laurasiatheria</taxon>
        <taxon>Artiodactyla</taxon>
        <taxon>Whippomorpha</taxon>
        <taxon>Cetacea</taxon>
        <taxon>Odontoceti</taxon>
        <taxon>Physeteridae</taxon>
        <taxon>Physeter</taxon>
    </lineage>
</organism>
<keyword evidence="2" id="KW-1185">Reference proteome</keyword>
<evidence type="ECO:0000313" key="3">
    <source>
        <dbReference type="RefSeq" id="XP_054944358.1"/>
    </source>
</evidence>
<dbReference type="CTD" id="1073"/>
<feature type="compositionally biased region" description="Basic and acidic residues" evidence="1">
    <location>
        <begin position="43"/>
        <end position="55"/>
    </location>
</feature>
<accession>A0A9W2WYZ1</accession>
<name>A0A9W2WYZ1_PHYMC</name>
<evidence type="ECO:0000256" key="1">
    <source>
        <dbReference type="SAM" id="MobiDB-lite"/>
    </source>
</evidence>
<gene>
    <name evidence="3" type="primary">CFL2</name>
</gene>
<sequence>MGVFQKDPQRRNPAPFSGNHKRIKETPWSAIRLTRTQTLELRPGPREAVWKRPPWEPEDGTGGARALKAFALGPGFGPRPHNPRGLLRALARAGSGRERGGAGGLERLPGACPRDRPALAAAPRAVAAFWAALPACLALAASRPPLLPFAAPRSRSPSRRRSLSRGRYGFWSYSE</sequence>
<feature type="region of interest" description="Disordered" evidence="1">
    <location>
        <begin position="42"/>
        <end position="61"/>
    </location>
</feature>
<evidence type="ECO:0000313" key="2">
    <source>
        <dbReference type="Proteomes" id="UP000248484"/>
    </source>
</evidence>
<reference evidence="3" key="1">
    <citation type="submission" date="2025-08" db="UniProtKB">
        <authorList>
            <consortium name="RefSeq"/>
        </authorList>
    </citation>
    <scope>IDENTIFICATION</scope>
    <source>
        <tissue evidence="3">Muscle</tissue>
    </source>
</reference>
<proteinExistence type="predicted"/>